<protein>
    <submittedName>
        <fullName evidence="4">Serine/threonine phosphatase</fullName>
        <ecNumber evidence="4">3.1.3.16</ecNumber>
    </submittedName>
</protein>
<name>A0ABR5SGV1_9BACT</name>
<accession>A0ABR5SGV1</accession>
<dbReference type="InterPro" id="IPR029787">
    <property type="entry name" value="Nucleotide_cyclase"/>
</dbReference>
<dbReference type="PANTHER" id="PTHR13832">
    <property type="entry name" value="PROTEIN PHOSPHATASE 2C"/>
    <property type="match status" value="1"/>
</dbReference>
<dbReference type="PROSITE" id="PS50125">
    <property type="entry name" value="GUANYLATE_CYCLASE_2"/>
    <property type="match status" value="1"/>
</dbReference>
<feature type="domain" description="PPM-type phosphatase" evidence="3">
    <location>
        <begin position="6"/>
        <end position="246"/>
    </location>
</feature>
<reference evidence="4 5" key="1">
    <citation type="submission" date="2015-11" db="EMBL/GenBank/DDBJ databases">
        <authorList>
            <person name="Lin W."/>
        </authorList>
    </citation>
    <scope>NUCLEOTIDE SEQUENCE [LARGE SCALE GENOMIC DNA]</scope>
    <source>
        <strain evidence="4 5">HCH-1</strain>
    </source>
</reference>
<dbReference type="Gene3D" id="3.60.40.10">
    <property type="entry name" value="PPM-type phosphatase domain"/>
    <property type="match status" value="1"/>
</dbReference>
<dbReference type="PANTHER" id="PTHR13832:SF827">
    <property type="entry name" value="PROTEIN PHOSPHATASE 1L"/>
    <property type="match status" value="1"/>
</dbReference>
<dbReference type="Gene3D" id="3.30.70.1230">
    <property type="entry name" value="Nucleotide cyclase"/>
    <property type="match status" value="1"/>
</dbReference>
<evidence type="ECO:0000313" key="5">
    <source>
        <dbReference type="Proteomes" id="UP000060487"/>
    </source>
</evidence>
<comment type="caution">
    <text evidence="4">The sequence shown here is derived from an EMBL/GenBank/DDBJ whole genome shotgun (WGS) entry which is preliminary data.</text>
</comment>
<keyword evidence="5" id="KW-1185">Reference proteome</keyword>
<dbReference type="InterPro" id="IPR008984">
    <property type="entry name" value="SMAD_FHA_dom_sf"/>
</dbReference>
<gene>
    <name evidence="4" type="ORF">ASN18_1008</name>
</gene>
<dbReference type="SUPFAM" id="SSF49879">
    <property type="entry name" value="SMAD/FHA domain"/>
    <property type="match status" value="1"/>
</dbReference>
<dbReference type="InterPro" id="IPR000253">
    <property type="entry name" value="FHA_dom"/>
</dbReference>
<dbReference type="CDD" id="cd00060">
    <property type="entry name" value="FHA"/>
    <property type="match status" value="1"/>
</dbReference>
<dbReference type="InterPro" id="IPR036457">
    <property type="entry name" value="PPM-type-like_dom_sf"/>
</dbReference>
<sequence length="597" mass="65188">MNKAIISAGLSDKGHVRKRNEDSLMLDNEYGLYIVSDGMGGHAAGDMASKMVVEILPTLLQRNLRNIKSLQSPQVEEGLTLAFTELNDQVRMQSKSKAGMSGMGATVVLAMFKDDLALIAHMGDSRAYLLRSGSFAQLTIDHSVVQVLIDSGEITSAQAVKHPARGKITRCIGMTGEVMPDIRVAKTFPGDRYLLCSDGLTGMVDDDTIVKILNKHKNIETACIELVAAANSAGGVDNITVVLVECAPSQSKGRSGEYDFASMETEEFAGGTITAHDSDRTEPYAFVVDLDKQPSHFCMPVKYPSFSIGRSTDNDLALKWDKTISRKHCVIKVAGDSLVIEDTNSRNGTYLNGHRFKGTQPLPVPSWIALGRTRIGIIPSASGTQPEGLTEGLFDEAYASEGSILIPPSEFFEERTEALLVVDIVGSTRIVKQGDTHLVKVISALGQMLDKVLQSEKHPFLKCTGDGFFATFGTADSAISAALKLSPGVQRYIKIPVQISVALHWGPVRLTQEGERTGRNAHAVFSVEDLRHKEEKVNSFLVNSNRRELILMTESFWQTLSPDLKVKAMPIGSYHLKGLEETEAIYYWYAPVSDKSM</sequence>
<keyword evidence="4" id="KW-0378">Hydrolase</keyword>
<dbReference type="NCBIfam" id="NF033484">
    <property type="entry name" value="Stp1_PP2C_phos"/>
    <property type="match status" value="1"/>
</dbReference>
<dbReference type="SMART" id="SM00332">
    <property type="entry name" value="PP2Cc"/>
    <property type="match status" value="1"/>
</dbReference>
<dbReference type="SUPFAM" id="SSF55073">
    <property type="entry name" value="Nucleotide cyclase"/>
    <property type="match status" value="1"/>
</dbReference>
<dbReference type="SMART" id="SM00240">
    <property type="entry name" value="FHA"/>
    <property type="match status" value="1"/>
</dbReference>
<evidence type="ECO:0000313" key="4">
    <source>
        <dbReference type="EMBL" id="KWT90924.1"/>
    </source>
</evidence>
<dbReference type="InterPro" id="IPR015655">
    <property type="entry name" value="PP2C"/>
</dbReference>
<dbReference type="InterPro" id="IPR001054">
    <property type="entry name" value="A/G_cyclase"/>
</dbReference>
<dbReference type="Gene3D" id="2.60.200.20">
    <property type="match status" value="1"/>
</dbReference>
<dbReference type="InterPro" id="IPR001932">
    <property type="entry name" value="PPM-type_phosphatase-like_dom"/>
</dbReference>
<organism evidence="4 5">
    <name type="scientific">Candidatus Magnetominusculus xianensis</name>
    <dbReference type="NCBI Taxonomy" id="1748249"/>
    <lineage>
        <taxon>Bacteria</taxon>
        <taxon>Pseudomonadati</taxon>
        <taxon>Nitrospirota</taxon>
        <taxon>Nitrospiria</taxon>
        <taxon>Nitrospirales</taxon>
        <taxon>Nitrospiraceae</taxon>
        <taxon>Candidatus Magnetominusculus</taxon>
    </lineage>
</organism>
<evidence type="ECO:0000259" key="1">
    <source>
        <dbReference type="PROSITE" id="PS50006"/>
    </source>
</evidence>
<dbReference type="CDD" id="cd00143">
    <property type="entry name" value="PP2Cc"/>
    <property type="match status" value="1"/>
</dbReference>
<dbReference type="Pfam" id="PF13672">
    <property type="entry name" value="PP2C_2"/>
    <property type="match status" value="1"/>
</dbReference>
<feature type="domain" description="Guanylate cyclase" evidence="2">
    <location>
        <begin position="418"/>
        <end position="508"/>
    </location>
</feature>
<dbReference type="PROSITE" id="PS51746">
    <property type="entry name" value="PPM_2"/>
    <property type="match status" value="1"/>
</dbReference>
<dbReference type="SMART" id="SM00331">
    <property type="entry name" value="PP2C_SIG"/>
    <property type="match status" value="1"/>
</dbReference>
<evidence type="ECO:0000259" key="2">
    <source>
        <dbReference type="PROSITE" id="PS50125"/>
    </source>
</evidence>
<dbReference type="Proteomes" id="UP000060487">
    <property type="component" value="Unassembled WGS sequence"/>
</dbReference>
<evidence type="ECO:0000259" key="3">
    <source>
        <dbReference type="PROSITE" id="PS51746"/>
    </source>
</evidence>
<dbReference type="SUPFAM" id="SSF81606">
    <property type="entry name" value="PP2C-like"/>
    <property type="match status" value="1"/>
</dbReference>
<proteinExistence type="predicted"/>
<dbReference type="EC" id="3.1.3.16" evidence="4"/>
<dbReference type="Pfam" id="PF00498">
    <property type="entry name" value="FHA"/>
    <property type="match status" value="1"/>
</dbReference>
<dbReference type="GO" id="GO:0004722">
    <property type="term" value="F:protein serine/threonine phosphatase activity"/>
    <property type="evidence" value="ECO:0007669"/>
    <property type="project" value="UniProtKB-EC"/>
</dbReference>
<dbReference type="PROSITE" id="PS50006">
    <property type="entry name" value="FHA_DOMAIN"/>
    <property type="match status" value="1"/>
</dbReference>
<dbReference type="EMBL" id="LNQR01000034">
    <property type="protein sequence ID" value="KWT90924.1"/>
    <property type="molecule type" value="Genomic_DNA"/>
</dbReference>
<dbReference type="RefSeq" id="WP_085051656.1">
    <property type="nucleotide sequence ID" value="NZ_LNQR01000034.1"/>
</dbReference>
<feature type="domain" description="FHA" evidence="1">
    <location>
        <begin position="306"/>
        <end position="356"/>
    </location>
</feature>